<comment type="caution">
    <text evidence="6">The sequence shown here is derived from an EMBL/GenBank/DDBJ whole genome shotgun (WGS) entry which is preliminary data.</text>
</comment>
<evidence type="ECO:0000256" key="3">
    <source>
        <dbReference type="ARBA" id="ARBA00023163"/>
    </source>
</evidence>
<dbReference type="InterPro" id="IPR000843">
    <property type="entry name" value="HTH_LacI"/>
</dbReference>
<dbReference type="Gene3D" id="3.40.50.2300">
    <property type="match status" value="2"/>
</dbReference>
<dbReference type="InterPro" id="IPR010982">
    <property type="entry name" value="Lambda_DNA-bd_dom_sf"/>
</dbReference>
<dbReference type="GO" id="GO:0000976">
    <property type="term" value="F:transcription cis-regulatory region binding"/>
    <property type="evidence" value="ECO:0007669"/>
    <property type="project" value="TreeGrafter"/>
</dbReference>
<dbReference type="GO" id="GO:0003700">
    <property type="term" value="F:DNA-binding transcription factor activity"/>
    <property type="evidence" value="ECO:0007669"/>
    <property type="project" value="TreeGrafter"/>
</dbReference>
<dbReference type="SUPFAM" id="SSF47413">
    <property type="entry name" value="lambda repressor-like DNA-binding domains"/>
    <property type="match status" value="1"/>
</dbReference>
<gene>
    <name evidence="6" type="ORF">Q4528_10040</name>
</gene>
<dbReference type="SMART" id="SM00354">
    <property type="entry name" value="HTH_LACI"/>
    <property type="match status" value="1"/>
</dbReference>
<dbReference type="InterPro" id="IPR025997">
    <property type="entry name" value="SBP_2_dom"/>
</dbReference>
<proteinExistence type="predicted"/>
<keyword evidence="3" id="KW-0804">Transcription</keyword>
<dbReference type="GeneID" id="72469895"/>
<evidence type="ECO:0000313" key="7">
    <source>
        <dbReference type="Proteomes" id="UP001170310"/>
    </source>
</evidence>
<dbReference type="RefSeq" id="WP_046467596.1">
    <property type="nucleotide sequence ID" value="NZ_JAUOQO010000008.1"/>
</dbReference>
<dbReference type="SUPFAM" id="SSF53822">
    <property type="entry name" value="Periplasmic binding protein-like I"/>
    <property type="match status" value="1"/>
</dbReference>
<dbReference type="AlphaFoldDB" id="A0AAW7YQD7"/>
<accession>A0AAW7YQD7</accession>
<evidence type="ECO:0000259" key="4">
    <source>
        <dbReference type="PROSITE" id="PS50932"/>
    </source>
</evidence>
<keyword evidence="2 6" id="KW-0238">DNA-binding</keyword>
<dbReference type="PROSITE" id="PS00356">
    <property type="entry name" value="HTH_LACI_1"/>
    <property type="match status" value="1"/>
</dbReference>
<dbReference type="Proteomes" id="UP001170310">
    <property type="component" value="Unassembled WGS sequence"/>
</dbReference>
<evidence type="ECO:0000259" key="5">
    <source>
        <dbReference type="PROSITE" id="PS50943"/>
    </source>
</evidence>
<dbReference type="PANTHER" id="PTHR30146">
    <property type="entry name" value="LACI-RELATED TRANSCRIPTIONAL REPRESSOR"/>
    <property type="match status" value="1"/>
</dbReference>
<dbReference type="CDD" id="cd01542">
    <property type="entry name" value="PBP1_TreR-like"/>
    <property type="match status" value="1"/>
</dbReference>
<dbReference type="Pfam" id="PF13407">
    <property type="entry name" value="Peripla_BP_4"/>
    <property type="match status" value="1"/>
</dbReference>
<dbReference type="Pfam" id="PF00356">
    <property type="entry name" value="LacI"/>
    <property type="match status" value="1"/>
</dbReference>
<feature type="domain" description="HTH lacI-type" evidence="4">
    <location>
        <begin position="2"/>
        <end position="55"/>
    </location>
</feature>
<reference evidence="6" key="1">
    <citation type="submission" date="2023-07" db="EMBL/GenBank/DDBJ databases">
        <title>Genome content predicts the carbon catabolic preferences of heterotrophic bacteria.</title>
        <authorList>
            <person name="Gralka M."/>
        </authorList>
    </citation>
    <scope>NUCLEOTIDE SEQUENCE</scope>
    <source>
        <strain evidence="6">E2R20</strain>
    </source>
</reference>
<dbReference type="PANTHER" id="PTHR30146:SF154">
    <property type="entry name" value="TRANSCRIPTION REGULATOR, MEMBER OF GALR FAMILY"/>
    <property type="match status" value="1"/>
</dbReference>
<dbReference type="PROSITE" id="PS50932">
    <property type="entry name" value="HTH_LACI_2"/>
    <property type="match status" value="1"/>
</dbReference>
<evidence type="ECO:0000313" key="6">
    <source>
        <dbReference type="EMBL" id="MDO6574504.1"/>
    </source>
</evidence>
<protein>
    <submittedName>
        <fullName evidence="6">LacI family DNA-binding transcriptional regulator</fullName>
    </submittedName>
</protein>
<dbReference type="InterPro" id="IPR001387">
    <property type="entry name" value="Cro/C1-type_HTH"/>
</dbReference>
<dbReference type="Gene3D" id="1.10.260.40">
    <property type="entry name" value="lambda repressor-like DNA-binding domains"/>
    <property type="match status" value="1"/>
</dbReference>
<feature type="domain" description="HTH cro/C1-type" evidence="5">
    <location>
        <begin position="5"/>
        <end position="45"/>
    </location>
</feature>
<keyword evidence="7" id="KW-1185">Reference proteome</keyword>
<dbReference type="CDD" id="cd01392">
    <property type="entry name" value="HTH_LacI"/>
    <property type="match status" value="1"/>
</dbReference>
<sequence length="316" mass="35282">MKNISDIAKLAGVSKSTVSRYLNDGSVSKKTRLKLSKIINEHDYQPNQFAQSLRATQTHLIGAIIPRMNSYAVDETIKGIVSQCHQHHYQLLLNYTGLQIEAEIDAIETLSRSKVDAIILMATDITESHLEVIDKADVPIIIVGQNYPGLHSITHDDYQAGLSVGNWIGQRQPHHVHFFSVTENDIAVGIHRKNGLLDGLASHQIKPSIFETSFKYENALEDVQQYLSQIDKVDVLVGATDAIALAIHKYSFNSERNCKPTIIHGFGGDPMTQIVSPSIRTIQFNYFEAGKRAMTEVRQLIKNEKTEESVVIPVKL</sequence>
<evidence type="ECO:0000256" key="1">
    <source>
        <dbReference type="ARBA" id="ARBA00023015"/>
    </source>
</evidence>
<dbReference type="PRINTS" id="PR00036">
    <property type="entry name" value="HTHLACI"/>
</dbReference>
<evidence type="ECO:0000256" key="2">
    <source>
        <dbReference type="ARBA" id="ARBA00023125"/>
    </source>
</evidence>
<dbReference type="InterPro" id="IPR028082">
    <property type="entry name" value="Peripla_BP_I"/>
</dbReference>
<dbReference type="PROSITE" id="PS50943">
    <property type="entry name" value="HTH_CROC1"/>
    <property type="match status" value="1"/>
</dbReference>
<name>A0AAW7YQD7_9STAP</name>
<organism evidence="6 7">
    <name type="scientific">Staphylococcus pasteuri_A</name>
    <dbReference type="NCBI Taxonomy" id="3062664"/>
    <lineage>
        <taxon>Bacteria</taxon>
        <taxon>Bacillati</taxon>
        <taxon>Bacillota</taxon>
        <taxon>Bacilli</taxon>
        <taxon>Bacillales</taxon>
        <taxon>Staphylococcaceae</taxon>
        <taxon>Staphylococcus</taxon>
    </lineage>
</organism>
<dbReference type="EMBL" id="JAUOQO010000008">
    <property type="protein sequence ID" value="MDO6574504.1"/>
    <property type="molecule type" value="Genomic_DNA"/>
</dbReference>
<keyword evidence="1" id="KW-0805">Transcription regulation</keyword>